<comment type="function">
    <text evidence="14">Type-I myosin implicated in the organization of the actin cytoskeleton. Required for proper actin cytoskeleton polarization. At the cell cortex, assembles in patch-like structures together with proteins from the actin-polymerizing machinery and promotes actin assembly. Functions as actin nucleation-promoting factor (NPF) for the Arp2/3 complex.</text>
</comment>
<keyword evidence="9 16" id="KW-0067">ATP-binding</keyword>
<dbReference type="PROSITE" id="PS51757">
    <property type="entry name" value="TH1"/>
    <property type="match status" value="1"/>
</dbReference>
<dbReference type="GO" id="GO:0030479">
    <property type="term" value="C:actin cortical patch"/>
    <property type="evidence" value="ECO:0007669"/>
    <property type="project" value="UniProtKB-SubCell"/>
</dbReference>
<evidence type="ECO:0000256" key="4">
    <source>
        <dbReference type="ARBA" id="ARBA00022490"/>
    </source>
</evidence>
<keyword evidence="6" id="KW-0677">Repeat</keyword>
<evidence type="ECO:0000256" key="16">
    <source>
        <dbReference type="PROSITE-ProRule" id="PRU00782"/>
    </source>
</evidence>
<dbReference type="InterPro" id="IPR036961">
    <property type="entry name" value="Kinesin_motor_dom_sf"/>
</dbReference>
<dbReference type="FunFam" id="1.10.10.820:FF:000001">
    <property type="entry name" value="Myosin heavy chain"/>
    <property type="match status" value="1"/>
</dbReference>
<organism evidence="21 22">
    <name type="scientific">Puccinia striiformis</name>
    <dbReference type="NCBI Taxonomy" id="27350"/>
    <lineage>
        <taxon>Eukaryota</taxon>
        <taxon>Fungi</taxon>
        <taxon>Dikarya</taxon>
        <taxon>Basidiomycota</taxon>
        <taxon>Pucciniomycotina</taxon>
        <taxon>Pucciniomycetes</taxon>
        <taxon>Pucciniales</taxon>
        <taxon>Pucciniaceae</taxon>
        <taxon>Puccinia</taxon>
    </lineage>
</organism>
<evidence type="ECO:0000259" key="19">
    <source>
        <dbReference type="PROSITE" id="PS51456"/>
    </source>
</evidence>
<evidence type="ECO:0000256" key="13">
    <source>
        <dbReference type="ARBA" id="ARBA00023212"/>
    </source>
</evidence>
<feature type="region of interest" description="Disordered" evidence="17">
    <location>
        <begin position="1251"/>
        <end position="1415"/>
    </location>
</feature>
<feature type="region of interest" description="Disordered" evidence="17">
    <location>
        <begin position="1038"/>
        <end position="1201"/>
    </location>
</feature>
<dbReference type="FunFam" id="1.20.58.530:FF:000007">
    <property type="entry name" value="Myosin IE"/>
    <property type="match status" value="1"/>
</dbReference>
<evidence type="ECO:0000313" key="21">
    <source>
        <dbReference type="EMBL" id="POW14884.1"/>
    </source>
</evidence>
<feature type="compositionally biased region" description="Polar residues" evidence="17">
    <location>
        <begin position="1038"/>
        <end position="1048"/>
    </location>
</feature>
<dbReference type="GO" id="GO:0051015">
    <property type="term" value="F:actin filament binding"/>
    <property type="evidence" value="ECO:0007669"/>
    <property type="project" value="TreeGrafter"/>
</dbReference>
<dbReference type="InterPro" id="IPR027417">
    <property type="entry name" value="P-loop_NTPase"/>
</dbReference>
<proteinExistence type="inferred from homology"/>
<feature type="compositionally biased region" description="Low complexity" evidence="17">
    <location>
        <begin position="1128"/>
        <end position="1137"/>
    </location>
</feature>
<gene>
    <name evidence="21" type="ORF">PSHT_07295</name>
</gene>
<dbReference type="InterPro" id="IPR036028">
    <property type="entry name" value="SH3-like_dom_sf"/>
</dbReference>
<evidence type="ECO:0000256" key="11">
    <source>
        <dbReference type="ARBA" id="ARBA00023175"/>
    </source>
</evidence>
<feature type="compositionally biased region" description="Polar residues" evidence="17">
    <location>
        <begin position="1335"/>
        <end position="1351"/>
    </location>
</feature>
<dbReference type="SMART" id="SM00242">
    <property type="entry name" value="MYSc"/>
    <property type="match status" value="1"/>
</dbReference>
<evidence type="ECO:0000256" key="3">
    <source>
        <dbReference type="ARBA" id="ARBA00022443"/>
    </source>
</evidence>
<evidence type="ECO:0000256" key="7">
    <source>
        <dbReference type="ARBA" id="ARBA00022741"/>
    </source>
</evidence>
<dbReference type="VEuPathDB" id="FungiDB:PSTT_02490"/>
<dbReference type="PRINTS" id="PR00193">
    <property type="entry name" value="MYOSINHEAVY"/>
</dbReference>
<keyword evidence="22" id="KW-1185">Reference proteome</keyword>
<dbReference type="SUPFAM" id="SSF50044">
    <property type="entry name" value="SH3-domain"/>
    <property type="match status" value="1"/>
</dbReference>
<dbReference type="GO" id="GO:0051286">
    <property type="term" value="C:cell tip"/>
    <property type="evidence" value="ECO:0007669"/>
    <property type="project" value="TreeGrafter"/>
</dbReference>
<accession>A0A2S4VZD3</accession>
<sequence length="1415" mass="154150">MRGLRENRISSSAPGAFALLSLSWKDVYRRHTQVLVCLPSQAPSKKAGKKSQKNDSKSGSNQNGGVAKADWADSFKKKGAGVSDMTLLSTISNDSINDNLKKRFENSEIYTYIGHVLISVNPFRMLPIYGPDTLNSYKGKNRLEMPPHVYAVAESMYYNMMAYSTNQCVIISGESGAGKTEAAKKIMEYIAAVAGEEHGQAGQGITGVKDMVLATNPLLESFGCAKTLRNNNSSRHGKYLEIEFGPNGEPVGAMITNYLLEKGRIVGQIDDERNFHIFYQFTKGASPQQREEYGIQDPSAYYYTSRAGCLDVPQMDDVDEWRQTLQAMQTIGLSADEQSNILRMLATVLWLGNVQYAENDEGNAYVVDESVVEFVGYLLEVDVNLVKKALTSRTMETQRGLKRGSVYEVPLNMVQAAAARDALAKAVYNNLFEWIVARVNISMKSRTSASYVLGVLDIYGFEIFEHNSFEQLCINYVNERLQQIFIELTLKKEQEEYAAEQITWAPIKFFNNKIVCDLIDEKRPPGIFAAMNDATATAHADSSAADNSFSQRTSMLASNPHFEARGNKFLIKHYAGDVLYDIQGMTDKNKDALGKDLLELVQSSSNSFITGQMFTERIDANSKKRPPSQGDKIKLSANALVEKLMRSQPSYIRTIKPNQSKSPTEYDSPAILHQIKYLGLQENIRIRRAGFAYRNTFEQVVQRFYLLSPATSYAGDYIWNGDSRSGCEKILKDVGIAREEWQMGTTKAFIKNPETLFALEHMRDRYWHNMAARIQRAWRNFIRYRNECATRIQRAWRNNKEGIVYLQLREAGHQALGGRKERRRFSLLGSRKFLGDYLNVGGLDGKAKKSALGEMLYSKMGLSAGERVVFSAKAQILVSKLGRSSKLSPRFLILTDRAVYILITQLVAGSDGQKHSETVVERKINVSVINSVGLSNLRDDWIVLNVSNSEEQDPLLSCVFKTEFVTRLKQLQGSLTVNIGPTIADKATAVHRVDLLAYLYLNSMSYRKKKDKMAVIKFQKDETVQRGDVYKSQTVSVPTGLPATSVSSPFPKKKPGLIRPITTGKLLRKGGPSENKPRPQARPAPQARPLPGAGTKAPAPGLRSAGGLPPPPPPPLINSNSSARAPLAPSGFKAGGPSAPPPPKALNSYKAAGGPPVPPPPPPPPISSNSSARAPTAKPSGIPTPVKSPPPPPPPPIKAPNEPEVALYLAICAFETEEAGEIGLSKGDLVEVIQEADSGWWLIKKGTEQGWAPSNYLQPEPRPPVAPSRPAGRPPPGTPTANSQASATRSTTSPGLGLKMPDSSSAPVSVMPGMGHVNGLAGILAAKRAAAASETGESQTASSGPSPSAQRGSKGPPPPPPKPKPPTLAPKPTSKGPGPPPPILANKPNSRPGGNPGVGQMDLAAALAKRAGRTG</sequence>
<dbReference type="Gene3D" id="3.40.850.10">
    <property type="entry name" value="Kinesin motor domain"/>
    <property type="match status" value="1"/>
</dbReference>
<feature type="region of interest" description="Actin-binding" evidence="16">
    <location>
        <begin position="637"/>
        <end position="659"/>
    </location>
</feature>
<dbReference type="GO" id="GO:0016787">
    <property type="term" value="F:hydrolase activity"/>
    <property type="evidence" value="ECO:0007669"/>
    <property type="project" value="UniProtKB-KW"/>
</dbReference>
<evidence type="ECO:0000256" key="2">
    <source>
        <dbReference type="ARBA" id="ARBA00008314"/>
    </source>
</evidence>
<dbReference type="GO" id="GO:0016459">
    <property type="term" value="C:myosin complex"/>
    <property type="evidence" value="ECO:0007669"/>
    <property type="project" value="UniProtKB-KW"/>
</dbReference>
<evidence type="ECO:0000256" key="5">
    <source>
        <dbReference type="ARBA" id="ARBA00022553"/>
    </source>
</evidence>
<protein>
    <recommendedName>
        <fullName evidence="23">Myosin-1</fullName>
    </recommendedName>
</protein>
<dbReference type="GO" id="GO:0005524">
    <property type="term" value="F:ATP binding"/>
    <property type="evidence" value="ECO:0007669"/>
    <property type="project" value="UniProtKB-UniRule"/>
</dbReference>
<dbReference type="GO" id="GO:0006897">
    <property type="term" value="P:endocytosis"/>
    <property type="evidence" value="ECO:0007669"/>
    <property type="project" value="TreeGrafter"/>
</dbReference>
<feature type="compositionally biased region" description="Low complexity" evidence="17">
    <location>
        <begin position="1321"/>
        <end position="1332"/>
    </location>
</feature>
<evidence type="ECO:0000313" key="22">
    <source>
        <dbReference type="Proteomes" id="UP000238274"/>
    </source>
</evidence>
<feature type="compositionally biased region" description="Low complexity" evidence="17">
    <location>
        <begin position="1097"/>
        <end position="1107"/>
    </location>
</feature>
<feature type="compositionally biased region" description="Pro residues" evidence="17">
    <location>
        <begin position="1355"/>
        <end position="1369"/>
    </location>
</feature>
<dbReference type="FunFam" id="1.20.120.720:FF:000015">
    <property type="entry name" value="Myosin I"/>
    <property type="match status" value="1"/>
</dbReference>
<reference evidence="21 22" key="1">
    <citation type="submission" date="2017-12" db="EMBL/GenBank/DDBJ databases">
        <title>Gene loss provides genomic basis for host adaptation in cereal stripe rust fungi.</title>
        <authorList>
            <person name="Xia C."/>
        </authorList>
    </citation>
    <scope>NUCLEOTIDE SEQUENCE [LARGE SCALE GENOMIC DNA]</scope>
    <source>
        <strain evidence="21 22">93TX-2</strain>
    </source>
</reference>
<comment type="caution">
    <text evidence="21">The sequence shown here is derived from an EMBL/GenBank/DDBJ whole genome shotgun (WGS) entry which is preliminary data.</text>
</comment>
<evidence type="ECO:0000256" key="15">
    <source>
        <dbReference type="PROSITE-ProRule" id="PRU00192"/>
    </source>
</evidence>
<feature type="domain" description="Myosin motor" evidence="19">
    <location>
        <begin position="80"/>
        <end position="764"/>
    </location>
</feature>
<evidence type="ECO:0000256" key="10">
    <source>
        <dbReference type="ARBA" id="ARBA00023123"/>
    </source>
</evidence>
<feature type="compositionally biased region" description="Pro residues" evidence="17">
    <location>
        <begin position="1260"/>
        <end position="1278"/>
    </location>
</feature>
<feature type="domain" description="SH3" evidence="18">
    <location>
        <begin position="1203"/>
        <end position="1262"/>
    </location>
</feature>
<feature type="domain" description="TH1" evidence="20">
    <location>
        <begin position="822"/>
        <end position="1043"/>
    </location>
</feature>
<dbReference type="Pfam" id="PF06017">
    <property type="entry name" value="Myosin_TH1"/>
    <property type="match status" value="1"/>
</dbReference>
<keyword evidence="5" id="KW-0597">Phosphoprotein</keyword>
<dbReference type="PROSITE" id="PS51456">
    <property type="entry name" value="MYOSIN_MOTOR"/>
    <property type="match status" value="1"/>
</dbReference>
<feature type="compositionally biased region" description="Polar residues" evidence="17">
    <location>
        <begin position="1282"/>
        <end position="1294"/>
    </location>
</feature>
<dbReference type="Gene3D" id="1.10.10.820">
    <property type="match status" value="1"/>
</dbReference>
<dbReference type="GO" id="GO:0051666">
    <property type="term" value="P:actin cortical patch localization"/>
    <property type="evidence" value="ECO:0007669"/>
    <property type="project" value="TreeGrafter"/>
</dbReference>
<evidence type="ECO:0000256" key="8">
    <source>
        <dbReference type="ARBA" id="ARBA00022801"/>
    </source>
</evidence>
<name>A0A2S4VZD3_9BASI</name>
<dbReference type="Gene3D" id="2.30.30.40">
    <property type="entry name" value="SH3 Domains"/>
    <property type="match status" value="1"/>
</dbReference>
<keyword evidence="13" id="KW-0206">Cytoskeleton</keyword>
<dbReference type="Gene3D" id="1.20.58.530">
    <property type="match status" value="1"/>
</dbReference>
<reference evidence="22" key="3">
    <citation type="journal article" date="2018" name="Mol. Plant Microbe Interact.">
        <title>Genome sequence resources for the wheat stripe rust pathogen (Puccinia striiformis f. sp. tritici) and the barley stripe rust pathogen (Puccinia striiformis f. sp. hordei).</title>
        <authorList>
            <person name="Xia C."/>
            <person name="Wang M."/>
            <person name="Yin C."/>
            <person name="Cornejo O.E."/>
            <person name="Hulbert S.H."/>
            <person name="Chen X."/>
        </authorList>
    </citation>
    <scope>NUCLEOTIDE SEQUENCE [LARGE SCALE GENOMIC DNA]</scope>
    <source>
        <strain evidence="22">93TX-2</strain>
    </source>
</reference>
<dbReference type="SMART" id="SM00326">
    <property type="entry name" value="SH3"/>
    <property type="match status" value="1"/>
</dbReference>
<evidence type="ECO:0000256" key="17">
    <source>
        <dbReference type="SAM" id="MobiDB-lite"/>
    </source>
</evidence>
<dbReference type="VEuPathDB" id="FungiDB:PSHT_07295"/>
<dbReference type="OrthoDB" id="6108017at2759"/>
<feature type="region of interest" description="Disordered" evidence="17">
    <location>
        <begin position="42"/>
        <end position="67"/>
    </location>
</feature>
<dbReference type="GO" id="GO:0005886">
    <property type="term" value="C:plasma membrane"/>
    <property type="evidence" value="ECO:0007669"/>
    <property type="project" value="TreeGrafter"/>
</dbReference>
<evidence type="ECO:0000256" key="9">
    <source>
        <dbReference type="ARBA" id="ARBA00022840"/>
    </source>
</evidence>
<dbReference type="FunFam" id="1.20.5.4820:FF:000004">
    <property type="entry name" value="Myosin IE"/>
    <property type="match status" value="1"/>
</dbReference>
<keyword evidence="4" id="KW-0963">Cytoplasm</keyword>
<dbReference type="CDD" id="cd01378">
    <property type="entry name" value="MYSc_Myo1"/>
    <property type="match status" value="1"/>
</dbReference>
<keyword evidence="7 16" id="KW-0547">Nucleotide-binding</keyword>
<dbReference type="PANTHER" id="PTHR13140:SF837">
    <property type="entry name" value="MYOSIN-3-RELATED"/>
    <property type="match status" value="1"/>
</dbReference>
<dbReference type="InterPro" id="IPR010926">
    <property type="entry name" value="Myosin_TH1"/>
</dbReference>
<feature type="compositionally biased region" description="Pro residues" evidence="17">
    <location>
        <begin position="1186"/>
        <end position="1198"/>
    </location>
</feature>
<evidence type="ECO:0008006" key="23">
    <source>
        <dbReference type="Google" id="ProtNLM"/>
    </source>
</evidence>
<evidence type="ECO:0000259" key="20">
    <source>
        <dbReference type="PROSITE" id="PS51757"/>
    </source>
</evidence>
<evidence type="ECO:0000256" key="12">
    <source>
        <dbReference type="ARBA" id="ARBA00023203"/>
    </source>
</evidence>
<keyword evidence="10 16" id="KW-0518">Myosin</keyword>
<dbReference type="InterPro" id="IPR036072">
    <property type="entry name" value="MYSc_Myo1"/>
</dbReference>
<feature type="compositionally biased region" description="Pro residues" evidence="17">
    <location>
        <begin position="1155"/>
        <end position="1166"/>
    </location>
</feature>
<dbReference type="Pfam" id="PF00063">
    <property type="entry name" value="Myosin_head"/>
    <property type="match status" value="1"/>
</dbReference>
<dbReference type="CDD" id="cd11856">
    <property type="entry name" value="SH3_p47phox_like"/>
    <property type="match status" value="1"/>
</dbReference>
<dbReference type="Pfam" id="PF14604">
    <property type="entry name" value="SH3_9"/>
    <property type="match status" value="1"/>
</dbReference>
<reference evidence="22" key="2">
    <citation type="journal article" date="2018" name="BMC Genomics">
        <title>Genomic insights into host adaptation between the wheat stripe rust pathogen (Puccinia striiformis f. sp. tritici) and the barley stripe rust pathogen (Puccinia striiformis f. sp. hordei).</title>
        <authorList>
            <person name="Xia C."/>
            <person name="Wang M."/>
            <person name="Yin C."/>
            <person name="Cornejo O.E."/>
            <person name="Hulbert S.H."/>
            <person name="Chen X."/>
        </authorList>
    </citation>
    <scope>NUCLEOTIDE SEQUENCE [LARGE SCALE GENOMIC DNA]</scope>
    <source>
        <strain evidence="22">93TX-2</strain>
    </source>
</reference>
<evidence type="ECO:0000256" key="6">
    <source>
        <dbReference type="ARBA" id="ARBA00022737"/>
    </source>
</evidence>
<keyword evidence="11 16" id="KW-0505">Motor protein</keyword>
<keyword evidence="8" id="KW-0378">Hydrolase</keyword>
<dbReference type="Gene3D" id="1.20.5.4820">
    <property type="match status" value="1"/>
</dbReference>
<dbReference type="Gene3D" id="1.20.120.720">
    <property type="entry name" value="Myosin VI head, motor domain, U50 subdomain"/>
    <property type="match status" value="1"/>
</dbReference>
<dbReference type="PANTHER" id="PTHR13140">
    <property type="entry name" value="MYOSIN"/>
    <property type="match status" value="1"/>
</dbReference>
<dbReference type="GO" id="GO:0000146">
    <property type="term" value="F:microfilament motor activity"/>
    <property type="evidence" value="ECO:0007669"/>
    <property type="project" value="TreeGrafter"/>
</dbReference>
<dbReference type="PROSITE" id="PS50002">
    <property type="entry name" value="SH3"/>
    <property type="match status" value="1"/>
</dbReference>
<dbReference type="Proteomes" id="UP000238274">
    <property type="component" value="Unassembled WGS sequence"/>
</dbReference>
<evidence type="ECO:0000256" key="14">
    <source>
        <dbReference type="ARBA" id="ARBA00025586"/>
    </source>
</evidence>
<feature type="binding site" evidence="16">
    <location>
        <begin position="173"/>
        <end position="180"/>
    </location>
    <ligand>
        <name>ATP</name>
        <dbReference type="ChEBI" id="CHEBI:30616"/>
    </ligand>
</feature>
<comment type="subcellular location">
    <subcellularLocation>
        <location evidence="1">Cytoplasm</location>
        <location evidence="1">Cytoskeleton</location>
        <location evidence="1">Actin patch</location>
    </subcellularLocation>
</comment>
<keyword evidence="12 16" id="KW-0009">Actin-binding</keyword>
<dbReference type="InterPro" id="IPR001609">
    <property type="entry name" value="Myosin_head_motor_dom-like"/>
</dbReference>
<keyword evidence="3 15" id="KW-0728">SH3 domain</keyword>
<comment type="similarity">
    <text evidence="2 16">Belongs to the TRAFAC class myosin-kinesin ATPase superfamily. Myosin family.</text>
</comment>
<evidence type="ECO:0000256" key="1">
    <source>
        <dbReference type="ARBA" id="ARBA00004134"/>
    </source>
</evidence>
<dbReference type="EMBL" id="PKSM01000088">
    <property type="protein sequence ID" value="POW14884.1"/>
    <property type="molecule type" value="Genomic_DNA"/>
</dbReference>
<evidence type="ECO:0000259" key="18">
    <source>
        <dbReference type="PROSITE" id="PS50002"/>
    </source>
</evidence>
<dbReference type="SUPFAM" id="SSF52540">
    <property type="entry name" value="P-loop containing nucleoside triphosphate hydrolases"/>
    <property type="match status" value="1"/>
</dbReference>
<dbReference type="GO" id="GO:0007015">
    <property type="term" value="P:actin filament organization"/>
    <property type="evidence" value="ECO:0007669"/>
    <property type="project" value="TreeGrafter"/>
</dbReference>
<dbReference type="InterPro" id="IPR001452">
    <property type="entry name" value="SH3_domain"/>
</dbReference>